<dbReference type="Proteomes" id="UP000068250">
    <property type="component" value="Chromosome I"/>
</dbReference>
<dbReference type="EMBL" id="LN609302">
    <property type="protein sequence ID" value="CEF55794.1"/>
    <property type="molecule type" value="Genomic_DNA"/>
</dbReference>
<keyword evidence="4" id="KW-0648">Protein biosynthesis</keyword>
<dbReference type="SUPFAM" id="SSF52374">
    <property type="entry name" value="Nucleotidylyl transferase"/>
    <property type="match status" value="1"/>
</dbReference>
<evidence type="ECO:0000313" key="7">
    <source>
        <dbReference type="EMBL" id="CEF55794.1"/>
    </source>
</evidence>
<keyword evidence="1 7" id="KW-0436">Ligase</keyword>
<sequence length="45" mass="5150">MTRRFYVTTPIYYVNGAPHIGHAYTSIAADVMARFHRLAGDDVFF</sequence>
<dbReference type="InterPro" id="IPR023457">
    <property type="entry name" value="Met-tRNA_synth_2"/>
</dbReference>
<organism evidence="7 8">
    <name type="scientific">Acetobacter ghanensis</name>
    <dbReference type="NCBI Taxonomy" id="431306"/>
    <lineage>
        <taxon>Bacteria</taxon>
        <taxon>Pseudomonadati</taxon>
        <taxon>Pseudomonadota</taxon>
        <taxon>Alphaproteobacteria</taxon>
        <taxon>Acetobacterales</taxon>
        <taxon>Acetobacteraceae</taxon>
        <taxon>Acetobacter</taxon>
    </lineage>
</organism>
<dbReference type="AlphaFoldDB" id="A0A0U5BIX3"/>
<dbReference type="InterPro" id="IPR015413">
    <property type="entry name" value="Methionyl/Leucyl_tRNA_Synth"/>
</dbReference>
<dbReference type="STRING" id="431306.AGA_1619"/>
<dbReference type="GO" id="GO:0005524">
    <property type="term" value="F:ATP binding"/>
    <property type="evidence" value="ECO:0007669"/>
    <property type="project" value="UniProtKB-KW"/>
</dbReference>
<dbReference type="InterPro" id="IPR014729">
    <property type="entry name" value="Rossmann-like_a/b/a_fold"/>
</dbReference>
<keyword evidence="2" id="KW-0547">Nucleotide-binding</keyword>
<dbReference type="PANTHER" id="PTHR43326:SF1">
    <property type="entry name" value="METHIONINE--TRNA LIGASE, MITOCHONDRIAL"/>
    <property type="match status" value="1"/>
</dbReference>
<evidence type="ECO:0000259" key="6">
    <source>
        <dbReference type="Pfam" id="PF09334"/>
    </source>
</evidence>
<dbReference type="GO" id="GO:0004825">
    <property type="term" value="F:methionine-tRNA ligase activity"/>
    <property type="evidence" value="ECO:0007669"/>
    <property type="project" value="UniProtKB-EC"/>
</dbReference>
<evidence type="ECO:0000256" key="5">
    <source>
        <dbReference type="ARBA" id="ARBA00023146"/>
    </source>
</evidence>
<keyword evidence="3" id="KW-0067">ATP-binding</keyword>
<evidence type="ECO:0000256" key="2">
    <source>
        <dbReference type="ARBA" id="ARBA00022741"/>
    </source>
</evidence>
<dbReference type="GO" id="GO:0006431">
    <property type="term" value="P:methionyl-tRNA aminoacylation"/>
    <property type="evidence" value="ECO:0007669"/>
    <property type="project" value="TreeGrafter"/>
</dbReference>
<dbReference type="Gene3D" id="3.40.50.620">
    <property type="entry name" value="HUPs"/>
    <property type="match status" value="1"/>
</dbReference>
<name>A0A0U5BIX3_9PROT</name>
<dbReference type="PANTHER" id="PTHR43326">
    <property type="entry name" value="METHIONYL-TRNA SYNTHETASE"/>
    <property type="match status" value="1"/>
</dbReference>
<dbReference type="PATRIC" id="fig|431306.5.peg.1647"/>
<feature type="domain" description="Methionyl/Leucyl tRNA synthetase" evidence="6">
    <location>
        <begin position="5"/>
        <end position="45"/>
    </location>
</feature>
<accession>A0A0U5BIX3</accession>
<gene>
    <name evidence="7" type="primary">metG</name>
    <name evidence="7" type="ORF">AGA_1619</name>
</gene>
<dbReference type="Pfam" id="PF09334">
    <property type="entry name" value="tRNA-synt_1g"/>
    <property type="match status" value="1"/>
</dbReference>
<proteinExistence type="predicted"/>
<protein>
    <submittedName>
        <fullName evidence="7">Methionyl-tRNA synthetase</fullName>
        <ecNumber evidence="7">6.1.1.10</ecNumber>
    </submittedName>
</protein>
<keyword evidence="5 7" id="KW-0030">Aminoacyl-tRNA synthetase</keyword>
<dbReference type="EC" id="6.1.1.10" evidence="7"/>
<evidence type="ECO:0000313" key="8">
    <source>
        <dbReference type="Proteomes" id="UP000068250"/>
    </source>
</evidence>
<reference evidence="8" key="1">
    <citation type="submission" date="2014-09" db="EMBL/GenBank/DDBJ databases">
        <authorList>
            <person name="Illeghems K.G."/>
        </authorList>
    </citation>
    <scope>NUCLEOTIDE SEQUENCE [LARGE SCALE GENOMIC DNA]</scope>
    <source>
        <strain evidence="8">LMG 23848T</strain>
    </source>
</reference>
<evidence type="ECO:0000256" key="4">
    <source>
        <dbReference type="ARBA" id="ARBA00022917"/>
    </source>
</evidence>
<evidence type="ECO:0000256" key="1">
    <source>
        <dbReference type="ARBA" id="ARBA00022598"/>
    </source>
</evidence>
<evidence type="ECO:0000256" key="3">
    <source>
        <dbReference type="ARBA" id="ARBA00022840"/>
    </source>
</evidence>